<dbReference type="FunFam" id="3.30.565.10:FF:000003">
    <property type="entry name" value="DNA mismatch repair endonuclease MutL"/>
    <property type="match status" value="1"/>
</dbReference>
<name>A0A1Q9JF52_9FIRM</name>
<dbReference type="GO" id="GO:0006298">
    <property type="term" value="P:mismatch repair"/>
    <property type="evidence" value="ECO:0007669"/>
    <property type="project" value="UniProtKB-UniRule"/>
</dbReference>
<dbReference type="SUPFAM" id="SSF118116">
    <property type="entry name" value="DNA mismatch repair protein MutL"/>
    <property type="match status" value="1"/>
</dbReference>
<evidence type="ECO:0000256" key="5">
    <source>
        <dbReference type="SAM" id="MobiDB-lite"/>
    </source>
</evidence>
<evidence type="ECO:0000259" key="6">
    <source>
        <dbReference type="SMART" id="SM00853"/>
    </source>
</evidence>
<dbReference type="EMBL" id="MJIE01000001">
    <property type="protein sequence ID" value="OLR54856.1"/>
    <property type="molecule type" value="Genomic_DNA"/>
</dbReference>
<dbReference type="PANTHER" id="PTHR10073:SF12">
    <property type="entry name" value="DNA MISMATCH REPAIR PROTEIN MLH1"/>
    <property type="match status" value="1"/>
</dbReference>
<dbReference type="GO" id="GO:0030983">
    <property type="term" value="F:mismatched DNA binding"/>
    <property type="evidence" value="ECO:0007669"/>
    <property type="project" value="InterPro"/>
</dbReference>
<feature type="region of interest" description="Disordered" evidence="5">
    <location>
        <begin position="394"/>
        <end position="443"/>
    </location>
</feature>
<dbReference type="AlphaFoldDB" id="A0A1Q9JF52"/>
<dbReference type="Gene3D" id="3.30.230.10">
    <property type="match status" value="1"/>
</dbReference>
<evidence type="ECO:0000256" key="3">
    <source>
        <dbReference type="ARBA" id="ARBA00023204"/>
    </source>
</evidence>
<comment type="similarity">
    <text evidence="1 4">Belongs to the DNA mismatch repair MutL/HexB family.</text>
</comment>
<gene>
    <name evidence="4" type="primary">mutL</name>
    <name evidence="8" type="ORF">BHK98_01415</name>
</gene>
<dbReference type="Gene3D" id="3.30.1540.20">
    <property type="entry name" value="MutL, C-terminal domain, dimerisation subdomain"/>
    <property type="match status" value="1"/>
</dbReference>
<keyword evidence="9" id="KW-1185">Reference proteome</keyword>
<dbReference type="Gene3D" id="3.30.565.10">
    <property type="entry name" value="Histidine kinase-like ATPase, C-terminal domain"/>
    <property type="match status" value="1"/>
</dbReference>
<keyword evidence="2 4" id="KW-0227">DNA damage</keyword>
<dbReference type="RefSeq" id="WP_075711875.1">
    <property type="nucleotide sequence ID" value="NZ_MJIE01000001.1"/>
</dbReference>
<sequence length="667" mass="74232">MIKLLEKNIADKIAAGEVIERPLSIVKELVENSIDAGASEITVEIRNGGKTFVRVTDNGCGIPRDEAETAFLRHATSKIATLADLTAISSLGFRGEALASIAAVTRTSLITRTPEERTGCRITIHGGEVIENTGVGCPEGTTMIVTDLFYNTPARRQFLKSDSAESGLIIDFVSEMAMAYHDRRFQLINNGRNLFSTPGDGNLKKTIAAVYRRREYEELVEVEYGENGYSVSGCISRPSLTRTNRRDQVFFVNGRIVKSRIMERGVSEGYRERLAEGRQPVVFLFLRTDPETVDVNIHPNKKEVRFHDEKAVIAALKAAVFQTLAAKEAVVEVRDYFPVSGAESTKEGKASAPGDPDTPDSGRTEPFRISTGQDGLLRKERKEDQVDIKHILSKMREEEQETSSASSTVATPAPAAEQAASSTAFPEEKTDSSGAYPPAAGGSSAVMDAAAITDGKPAAERDPSAMDLRGPRKKPFDFSGLKITGSIFDTYITAEDSDGFYLIDQHAAQERIFYERLAEEYLNDDKPSQTILTPITLEVPLSVREEEYDWIDSLRDMGYHIEEFGPSAYIIREIPYFMEISEAESFLRDFVDQIGEQDDLRNTVVIDKLITRSCKSAIKARDHMSDMELRQLIRDLARCRNPFSCPHGRPTFIRFSMYDIEKMFKRA</sequence>
<dbReference type="CDD" id="cd00782">
    <property type="entry name" value="MutL_Trans"/>
    <property type="match status" value="1"/>
</dbReference>
<feature type="compositionally biased region" description="Low complexity" evidence="5">
    <location>
        <begin position="432"/>
        <end position="443"/>
    </location>
</feature>
<dbReference type="Pfam" id="PF13589">
    <property type="entry name" value="HATPase_c_3"/>
    <property type="match status" value="1"/>
</dbReference>
<dbReference type="InterPro" id="IPR042120">
    <property type="entry name" value="MutL_C_dimsub"/>
</dbReference>
<evidence type="ECO:0000259" key="7">
    <source>
        <dbReference type="SMART" id="SM01340"/>
    </source>
</evidence>
<dbReference type="InterPro" id="IPR037198">
    <property type="entry name" value="MutL_C_sf"/>
</dbReference>
<dbReference type="GO" id="GO:0005524">
    <property type="term" value="F:ATP binding"/>
    <property type="evidence" value="ECO:0007669"/>
    <property type="project" value="InterPro"/>
</dbReference>
<organism evidence="8 9">
    <name type="scientific">Hornefia porci</name>
    <dbReference type="NCBI Taxonomy" id="2652292"/>
    <lineage>
        <taxon>Bacteria</taxon>
        <taxon>Bacillati</taxon>
        <taxon>Bacillota</taxon>
        <taxon>Clostridia</taxon>
        <taxon>Peptostreptococcales</taxon>
        <taxon>Anaerovoracaceae</taxon>
        <taxon>Hornefia</taxon>
    </lineage>
</organism>
<dbReference type="PROSITE" id="PS00058">
    <property type="entry name" value="DNA_MISMATCH_REPAIR_1"/>
    <property type="match status" value="1"/>
</dbReference>
<dbReference type="STRING" id="1261640.BHK98_01415"/>
<dbReference type="InterPro" id="IPR014721">
    <property type="entry name" value="Ribsml_uS5_D2-typ_fold_subgr"/>
</dbReference>
<evidence type="ECO:0000313" key="9">
    <source>
        <dbReference type="Proteomes" id="UP000187404"/>
    </source>
</evidence>
<dbReference type="Pfam" id="PF01119">
    <property type="entry name" value="DNA_mis_repair"/>
    <property type="match status" value="1"/>
</dbReference>
<dbReference type="SUPFAM" id="SSF54211">
    <property type="entry name" value="Ribosomal protein S5 domain 2-like"/>
    <property type="match status" value="1"/>
</dbReference>
<protein>
    <recommendedName>
        <fullName evidence="4">DNA mismatch repair protein MutL</fullName>
    </recommendedName>
</protein>
<dbReference type="GO" id="GO:0016887">
    <property type="term" value="F:ATP hydrolysis activity"/>
    <property type="evidence" value="ECO:0007669"/>
    <property type="project" value="InterPro"/>
</dbReference>
<dbReference type="InterPro" id="IPR014762">
    <property type="entry name" value="DNA_mismatch_repair_CS"/>
</dbReference>
<dbReference type="SUPFAM" id="SSF55874">
    <property type="entry name" value="ATPase domain of HSP90 chaperone/DNA topoisomerase II/histidine kinase"/>
    <property type="match status" value="1"/>
</dbReference>
<dbReference type="PANTHER" id="PTHR10073">
    <property type="entry name" value="DNA MISMATCH REPAIR PROTEIN MLH, PMS, MUTL"/>
    <property type="match status" value="1"/>
</dbReference>
<dbReference type="InterPro" id="IPR038973">
    <property type="entry name" value="MutL/Mlh/Pms-like"/>
</dbReference>
<keyword evidence="3 4" id="KW-0234">DNA repair</keyword>
<feature type="region of interest" description="Disordered" evidence="5">
    <location>
        <begin position="342"/>
        <end position="382"/>
    </location>
</feature>
<accession>A0A1Q9JF52</accession>
<dbReference type="Pfam" id="PF08676">
    <property type="entry name" value="MutL_C"/>
    <property type="match status" value="1"/>
</dbReference>
<dbReference type="InterPro" id="IPR013507">
    <property type="entry name" value="DNA_mismatch_S5_2-like"/>
</dbReference>
<dbReference type="InterPro" id="IPR042121">
    <property type="entry name" value="MutL_C_regsub"/>
</dbReference>
<dbReference type="Proteomes" id="UP000187404">
    <property type="component" value="Unassembled WGS sequence"/>
</dbReference>
<reference evidence="8 9" key="1">
    <citation type="journal article" date="2016" name="Appl. Environ. Microbiol.">
        <title>Function and Phylogeny of Bacterial Butyryl Coenzyme A:Acetate Transferases and Their Diversity in the Proximal Colon of Swine.</title>
        <authorList>
            <person name="Trachsel J."/>
            <person name="Bayles D.O."/>
            <person name="Looft T."/>
            <person name="Levine U.Y."/>
            <person name="Allen H.K."/>
        </authorList>
    </citation>
    <scope>NUCLEOTIDE SEQUENCE [LARGE SCALE GENOMIC DNA]</scope>
    <source>
        <strain evidence="8 9">68-3-10</strain>
    </source>
</reference>
<dbReference type="InterPro" id="IPR002099">
    <property type="entry name" value="MutL/Mlh/PMS"/>
</dbReference>
<comment type="caution">
    <text evidence="8">The sequence shown here is derived from an EMBL/GenBank/DDBJ whole genome shotgun (WGS) entry which is preliminary data.</text>
</comment>
<dbReference type="SMART" id="SM00853">
    <property type="entry name" value="MutL_C"/>
    <property type="match status" value="1"/>
</dbReference>
<dbReference type="OrthoDB" id="9763467at2"/>
<evidence type="ECO:0000256" key="2">
    <source>
        <dbReference type="ARBA" id="ARBA00022763"/>
    </source>
</evidence>
<dbReference type="HAMAP" id="MF_00149">
    <property type="entry name" value="DNA_mis_repair"/>
    <property type="match status" value="1"/>
</dbReference>
<dbReference type="SMART" id="SM01340">
    <property type="entry name" value="DNA_mis_repair"/>
    <property type="match status" value="1"/>
</dbReference>
<dbReference type="InterPro" id="IPR036890">
    <property type="entry name" value="HATPase_C_sf"/>
</dbReference>
<evidence type="ECO:0000256" key="4">
    <source>
        <dbReference type="HAMAP-Rule" id="MF_00149"/>
    </source>
</evidence>
<dbReference type="Gene3D" id="3.30.1370.100">
    <property type="entry name" value="MutL, C-terminal domain, regulatory subdomain"/>
    <property type="match status" value="1"/>
</dbReference>
<dbReference type="InterPro" id="IPR020667">
    <property type="entry name" value="DNA_mismatch_repair_MutL"/>
</dbReference>
<evidence type="ECO:0000256" key="1">
    <source>
        <dbReference type="ARBA" id="ARBA00006082"/>
    </source>
</evidence>
<comment type="function">
    <text evidence="4">This protein is involved in the repair of mismatches in DNA. It is required for dam-dependent methyl-directed DNA mismatch repair. May act as a 'molecular matchmaker', a protein that promotes the formation of a stable complex between two or more DNA-binding proteins in an ATP-dependent manner without itself being part of a final effector complex.</text>
</comment>
<feature type="domain" description="DNA mismatch repair protein S5" evidence="7">
    <location>
        <begin position="207"/>
        <end position="325"/>
    </location>
</feature>
<proteinExistence type="inferred from homology"/>
<dbReference type="GO" id="GO:0140664">
    <property type="term" value="F:ATP-dependent DNA damage sensor activity"/>
    <property type="evidence" value="ECO:0007669"/>
    <property type="project" value="InterPro"/>
</dbReference>
<feature type="domain" description="MutL C-terminal dimerisation" evidence="6">
    <location>
        <begin position="483"/>
        <end position="624"/>
    </location>
</feature>
<dbReference type="CDD" id="cd16926">
    <property type="entry name" value="HATPase_MutL-MLH-PMS-like"/>
    <property type="match status" value="1"/>
</dbReference>
<dbReference type="GO" id="GO:0032300">
    <property type="term" value="C:mismatch repair complex"/>
    <property type="evidence" value="ECO:0007669"/>
    <property type="project" value="InterPro"/>
</dbReference>
<dbReference type="InterPro" id="IPR020568">
    <property type="entry name" value="Ribosomal_Su5_D2-typ_SF"/>
</dbReference>
<dbReference type="InterPro" id="IPR014790">
    <property type="entry name" value="MutL_C"/>
</dbReference>
<feature type="compositionally biased region" description="Low complexity" evidence="5">
    <location>
        <begin position="402"/>
        <end position="424"/>
    </location>
</feature>
<evidence type="ECO:0000313" key="8">
    <source>
        <dbReference type="EMBL" id="OLR54856.1"/>
    </source>
</evidence>
<dbReference type="NCBIfam" id="TIGR00585">
    <property type="entry name" value="mutl"/>
    <property type="match status" value="1"/>
</dbReference>